<reference evidence="3" key="1">
    <citation type="journal article" date="2014" name="Nat. Genet.">
        <title>Genome of the human hookworm Necator americanus.</title>
        <authorList>
            <person name="Tang Y.T."/>
            <person name="Gao X."/>
            <person name="Rosa B.A."/>
            <person name="Abubucker S."/>
            <person name="Hallsworth-Pepin K."/>
            <person name="Martin J."/>
            <person name="Tyagi R."/>
            <person name="Heizer E."/>
            <person name="Zhang X."/>
            <person name="Bhonagiri-Palsikar V."/>
            <person name="Minx P."/>
            <person name="Warren W.C."/>
            <person name="Wang Q."/>
            <person name="Zhan B."/>
            <person name="Hotez P.J."/>
            <person name="Sternberg P.W."/>
            <person name="Dougall A."/>
            <person name="Gaze S.T."/>
            <person name="Mulvenna J."/>
            <person name="Sotillo J."/>
            <person name="Ranganathan S."/>
            <person name="Rabelo E.M."/>
            <person name="Wilson R.K."/>
            <person name="Felgner P.L."/>
            <person name="Bethony J."/>
            <person name="Hawdon J.M."/>
            <person name="Gasser R.B."/>
            <person name="Loukas A."/>
            <person name="Mitreva M."/>
        </authorList>
    </citation>
    <scope>NUCLEOTIDE SEQUENCE [LARGE SCALE GENOMIC DNA]</scope>
</reference>
<proteinExistence type="predicted"/>
<accession>W2TKQ5</accession>
<protein>
    <submittedName>
        <fullName evidence="2">Uncharacterized protein</fullName>
    </submittedName>
</protein>
<dbReference type="KEGG" id="nai:NECAME_08073"/>
<evidence type="ECO:0000313" key="3">
    <source>
        <dbReference type="Proteomes" id="UP000053676"/>
    </source>
</evidence>
<sequence>MSKKDHSNRPKTIHSWRNTKRMVGYRNC</sequence>
<dbReference type="EMBL" id="KI658534">
    <property type="protein sequence ID" value="ETN82199.1"/>
    <property type="molecule type" value="Genomic_DNA"/>
</dbReference>
<dbReference type="Proteomes" id="UP000053676">
    <property type="component" value="Unassembled WGS sequence"/>
</dbReference>
<feature type="compositionally biased region" description="Basic residues" evidence="1">
    <location>
        <begin position="9"/>
        <end position="20"/>
    </location>
</feature>
<organism evidence="2 3">
    <name type="scientific">Necator americanus</name>
    <name type="common">Human hookworm</name>
    <dbReference type="NCBI Taxonomy" id="51031"/>
    <lineage>
        <taxon>Eukaryota</taxon>
        <taxon>Metazoa</taxon>
        <taxon>Ecdysozoa</taxon>
        <taxon>Nematoda</taxon>
        <taxon>Chromadorea</taxon>
        <taxon>Rhabditida</taxon>
        <taxon>Rhabditina</taxon>
        <taxon>Rhabditomorpha</taxon>
        <taxon>Strongyloidea</taxon>
        <taxon>Ancylostomatidae</taxon>
        <taxon>Bunostominae</taxon>
        <taxon>Necator</taxon>
    </lineage>
</organism>
<name>W2TKQ5_NECAM</name>
<dbReference type="AlphaFoldDB" id="W2TKQ5"/>
<feature type="region of interest" description="Disordered" evidence="1">
    <location>
        <begin position="1"/>
        <end position="28"/>
    </location>
</feature>
<keyword evidence="3" id="KW-1185">Reference proteome</keyword>
<evidence type="ECO:0000256" key="1">
    <source>
        <dbReference type="SAM" id="MobiDB-lite"/>
    </source>
</evidence>
<evidence type="ECO:0000313" key="2">
    <source>
        <dbReference type="EMBL" id="ETN82199.1"/>
    </source>
</evidence>
<gene>
    <name evidence="2" type="ORF">NECAME_08073</name>
</gene>